<reference evidence="1" key="2">
    <citation type="journal article" date="2021" name="Microbiome">
        <title>Successional dynamics and alternative stable states in a saline activated sludge microbial community over 9 years.</title>
        <authorList>
            <person name="Wang Y."/>
            <person name="Ye J."/>
            <person name="Ju F."/>
            <person name="Liu L."/>
            <person name="Boyd J.A."/>
            <person name="Deng Y."/>
            <person name="Parks D.H."/>
            <person name="Jiang X."/>
            <person name="Yin X."/>
            <person name="Woodcroft B.J."/>
            <person name="Tyson G.W."/>
            <person name="Hugenholtz P."/>
            <person name="Polz M.F."/>
            <person name="Zhang T."/>
        </authorList>
    </citation>
    <scope>NUCLEOTIDE SEQUENCE</scope>
    <source>
        <strain evidence="1">HKST-UBA01</strain>
    </source>
</reference>
<accession>A0A956LYU6</accession>
<proteinExistence type="predicted"/>
<dbReference type="AlphaFoldDB" id="A0A956LYU6"/>
<comment type="caution">
    <text evidence="1">The sequence shown here is derived from an EMBL/GenBank/DDBJ whole genome shotgun (WGS) entry which is preliminary data.</text>
</comment>
<organism evidence="1 2">
    <name type="scientific">Eiseniibacteriota bacterium</name>
    <dbReference type="NCBI Taxonomy" id="2212470"/>
    <lineage>
        <taxon>Bacteria</taxon>
        <taxon>Candidatus Eiseniibacteriota</taxon>
    </lineage>
</organism>
<dbReference type="SUPFAM" id="SSF69322">
    <property type="entry name" value="Tricorn protease domain 2"/>
    <property type="match status" value="1"/>
</dbReference>
<evidence type="ECO:0000313" key="1">
    <source>
        <dbReference type="EMBL" id="MCA9728034.1"/>
    </source>
</evidence>
<evidence type="ECO:0000313" key="2">
    <source>
        <dbReference type="Proteomes" id="UP000697710"/>
    </source>
</evidence>
<dbReference type="Proteomes" id="UP000697710">
    <property type="component" value="Unassembled WGS sequence"/>
</dbReference>
<sequence>LRGGVCSADGKTVVLDAVSDVFVIGLDGRAPVPVHPPSHVTAIAISADGSWLALAREPEPGSAIVEMVQPGLPATLTSRILGSSVRALCFAEGAP</sequence>
<dbReference type="EMBL" id="JAGQHR010000286">
    <property type="protein sequence ID" value="MCA9728034.1"/>
    <property type="molecule type" value="Genomic_DNA"/>
</dbReference>
<name>A0A956LYU6_UNCEI</name>
<protein>
    <submittedName>
        <fullName evidence="1">Uncharacterized protein</fullName>
    </submittedName>
</protein>
<gene>
    <name evidence="1" type="ORF">KC729_10155</name>
</gene>
<feature type="non-terminal residue" evidence="1">
    <location>
        <position position="1"/>
    </location>
</feature>
<reference evidence="1" key="1">
    <citation type="submission" date="2020-04" db="EMBL/GenBank/DDBJ databases">
        <authorList>
            <person name="Zhang T."/>
        </authorList>
    </citation>
    <scope>NUCLEOTIDE SEQUENCE</scope>
    <source>
        <strain evidence="1">HKST-UBA01</strain>
    </source>
</reference>